<feature type="compositionally biased region" description="Polar residues" evidence="1">
    <location>
        <begin position="108"/>
        <end position="123"/>
    </location>
</feature>
<dbReference type="EMBL" id="AVOT02008038">
    <property type="protein sequence ID" value="MBW0485167.1"/>
    <property type="molecule type" value="Genomic_DNA"/>
</dbReference>
<dbReference type="Proteomes" id="UP000765509">
    <property type="component" value="Unassembled WGS sequence"/>
</dbReference>
<name>A0A9Q3CK49_9BASI</name>
<evidence type="ECO:0000313" key="2">
    <source>
        <dbReference type="EMBL" id="MBW0485167.1"/>
    </source>
</evidence>
<gene>
    <name evidence="2" type="ORF">O181_024882</name>
</gene>
<keyword evidence="3" id="KW-1185">Reference proteome</keyword>
<comment type="caution">
    <text evidence="2">The sequence shown here is derived from an EMBL/GenBank/DDBJ whole genome shotgun (WGS) entry which is preliminary data.</text>
</comment>
<organism evidence="2 3">
    <name type="scientific">Austropuccinia psidii MF-1</name>
    <dbReference type="NCBI Taxonomy" id="1389203"/>
    <lineage>
        <taxon>Eukaryota</taxon>
        <taxon>Fungi</taxon>
        <taxon>Dikarya</taxon>
        <taxon>Basidiomycota</taxon>
        <taxon>Pucciniomycotina</taxon>
        <taxon>Pucciniomycetes</taxon>
        <taxon>Pucciniales</taxon>
        <taxon>Sphaerophragmiaceae</taxon>
        <taxon>Austropuccinia</taxon>
    </lineage>
</organism>
<dbReference type="OrthoDB" id="3224221at2759"/>
<evidence type="ECO:0000256" key="1">
    <source>
        <dbReference type="SAM" id="MobiDB-lite"/>
    </source>
</evidence>
<protein>
    <submittedName>
        <fullName evidence="2">Uncharacterized protein</fullName>
    </submittedName>
</protein>
<feature type="region of interest" description="Disordered" evidence="1">
    <location>
        <begin position="101"/>
        <end position="123"/>
    </location>
</feature>
<evidence type="ECO:0000313" key="3">
    <source>
        <dbReference type="Proteomes" id="UP000765509"/>
    </source>
</evidence>
<sequence>MVTQSIPKGLPIYLYDPDWSNDCTEGQNRNFDTFKVPFLPDSSKSLLGKPHPDERLSEKKITDKHWAKEIQEYNVSHKIFNDNELDNSLSQETYDLKYLAEENEDESSVSNYDNNYNQEGKIN</sequence>
<dbReference type="AlphaFoldDB" id="A0A9Q3CK49"/>
<reference evidence="2" key="1">
    <citation type="submission" date="2021-03" db="EMBL/GenBank/DDBJ databases">
        <title>Draft genome sequence of rust myrtle Austropuccinia psidii MF-1, a brazilian biotype.</title>
        <authorList>
            <person name="Quecine M.C."/>
            <person name="Pachon D.M.R."/>
            <person name="Bonatelli M.L."/>
            <person name="Correr F.H."/>
            <person name="Franceschini L.M."/>
            <person name="Leite T.F."/>
            <person name="Margarido G.R.A."/>
            <person name="Almeida C.A."/>
            <person name="Ferrarezi J.A."/>
            <person name="Labate C.A."/>
        </authorList>
    </citation>
    <scope>NUCLEOTIDE SEQUENCE</scope>
    <source>
        <strain evidence="2">MF-1</strain>
    </source>
</reference>
<accession>A0A9Q3CK49</accession>
<proteinExistence type="predicted"/>